<organism evidence="2 3">
    <name type="scientific">Halobacterium phage phiH</name>
    <name type="common">Bacteriophage phi-H</name>
    <dbReference type="NCBI Taxonomy" id="169684"/>
    <lineage>
        <taxon>Viruses</taxon>
        <taxon>Duplodnaviria</taxon>
        <taxon>Heunggongvirae</taxon>
        <taxon>Uroviricota</taxon>
        <taxon>Caudoviricetes</taxon>
        <taxon>Vertoviridae</taxon>
        <taxon>Myohalovirus</taxon>
        <taxon>Myohalovirus spontanei</taxon>
        <taxon>Myohalovirus phiH</taxon>
    </lineage>
</organism>
<gene>
    <name evidence="2" type="ORF">PhiH1_370</name>
</gene>
<evidence type="ECO:0000313" key="3">
    <source>
        <dbReference type="Proteomes" id="UP000277198"/>
    </source>
</evidence>
<name>A0A3G1ZKV4_BPPHH</name>
<dbReference type="Proteomes" id="UP000277198">
    <property type="component" value="Segment"/>
</dbReference>
<feature type="region of interest" description="Disordered" evidence="1">
    <location>
        <begin position="67"/>
        <end position="95"/>
    </location>
</feature>
<dbReference type="EMBL" id="MK002701">
    <property type="protein sequence ID" value="AYM00320.1"/>
    <property type="molecule type" value="Genomic_DNA"/>
</dbReference>
<evidence type="ECO:0000256" key="1">
    <source>
        <dbReference type="SAM" id="MobiDB-lite"/>
    </source>
</evidence>
<reference evidence="2 3" key="1">
    <citation type="journal article" date="2018" name="Genes (Basel)">
        <title>Complete Genome Sequence of the Model Halovirus PhiH1 (PhiH1).</title>
        <authorList>
            <person name="Dyall-Smith M."/>
            <person name="Pfeifer F."/>
            <person name="Witte A."/>
            <person name="Oesterhelt D."/>
            <person name="Pfeiffer F."/>
        </authorList>
    </citation>
    <scope>NUCLEOTIDE SEQUENCE [LARGE SCALE GENOMIC DNA]</scope>
    <source>
        <strain evidence="2">Variant phiH1</strain>
    </source>
</reference>
<proteinExistence type="predicted"/>
<organismHost>
    <name type="scientific">Halobacterium salinarum</name>
    <name type="common">Halobacterium halobium</name>
    <dbReference type="NCBI Taxonomy" id="2242"/>
</organismHost>
<accession>A0A3G1ZKV4</accession>
<keyword evidence="3" id="KW-1185">Reference proteome</keyword>
<feature type="compositionally biased region" description="Polar residues" evidence="1">
    <location>
        <begin position="86"/>
        <end position="95"/>
    </location>
</feature>
<evidence type="ECO:0000313" key="2">
    <source>
        <dbReference type="EMBL" id="AYM00320.1"/>
    </source>
</evidence>
<protein>
    <submittedName>
        <fullName evidence="2">Uncharacterized protein</fullName>
    </submittedName>
</protein>
<sequence>MSSISPYLGKTVKSRQDYWYEVYESSRDDADIHLVPVDTVPGQHVSAAELEERMENGWELVYDGTTRIHEPDNEPEYEPPFDTLKRQSTAGGQHD</sequence>